<dbReference type="KEGG" id="plig:NAG76_18390"/>
<dbReference type="Gene3D" id="3.90.1200.10">
    <property type="match status" value="1"/>
</dbReference>
<evidence type="ECO:0000259" key="1">
    <source>
        <dbReference type="Pfam" id="PF01636"/>
    </source>
</evidence>
<accession>A0A9J6ZD77</accession>
<reference evidence="2" key="1">
    <citation type="submission" date="2022-05" db="EMBL/GenBank/DDBJ databases">
        <title>Novel bacterial taxa in a minimal lignocellulolytic consortium and its capacity to transform plastics disclosed by genome-resolved metagenomics.</title>
        <authorList>
            <person name="Rodriguez C.A.D."/>
            <person name="Diaz-Garcia L."/>
            <person name="Herrera K."/>
            <person name="Tarazona N.A."/>
            <person name="Sproer C."/>
            <person name="Overmann J."/>
            <person name="Jimenez D.J."/>
        </authorList>
    </citation>
    <scope>NUCLEOTIDE SEQUENCE</scope>
    <source>
        <strain evidence="2">MAG5</strain>
    </source>
</reference>
<dbReference type="SUPFAM" id="SSF56112">
    <property type="entry name" value="Protein kinase-like (PK-like)"/>
    <property type="match status" value="1"/>
</dbReference>
<evidence type="ECO:0000313" key="3">
    <source>
        <dbReference type="Proteomes" id="UP001056756"/>
    </source>
</evidence>
<sequence length="223" mass="25617">MIGELIGIGNTAKVYQWGKNEVLKLFYDPNSVIIEAKNAEIINNLLLRSPKYVGYVEYEGKQGIVYEKIEGPTMLWHIEPNEKSITYNAKLMANLQYEMHNVENKLLPNLKSQITDKVNMSQEMLNDEKETILDVLNSLPDGNSLCHYDFHPDNIIISPNGPVIIDWLNFLVGNQEADITRTAMMIQSQSLPPNAPPWLNNRDLREVFYKEYITEYLQLANIS</sequence>
<organism evidence="2 3">
    <name type="scientific">Candidatus Pristimantibacillus lignocellulolyticus</name>
    <dbReference type="NCBI Taxonomy" id="2994561"/>
    <lineage>
        <taxon>Bacteria</taxon>
        <taxon>Bacillati</taxon>
        <taxon>Bacillota</taxon>
        <taxon>Bacilli</taxon>
        <taxon>Bacillales</taxon>
        <taxon>Paenibacillaceae</taxon>
        <taxon>Candidatus Pristimantibacillus</taxon>
    </lineage>
</organism>
<feature type="domain" description="Aminoglycoside phosphotransferase" evidence="1">
    <location>
        <begin position="131"/>
        <end position="188"/>
    </location>
</feature>
<dbReference type="Proteomes" id="UP001056756">
    <property type="component" value="Chromosome"/>
</dbReference>
<dbReference type="Pfam" id="PF01636">
    <property type="entry name" value="APH"/>
    <property type="match status" value="1"/>
</dbReference>
<dbReference type="EMBL" id="CP097899">
    <property type="protein sequence ID" value="URN93777.1"/>
    <property type="molecule type" value="Genomic_DNA"/>
</dbReference>
<dbReference type="InterPro" id="IPR011009">
    <property type="entry name" value="Kinase-like_dom_sf"/>
</dbReference>
<evidence type="ECO:0000313" key="2">
    <source>
        <dbReference type="EMBL" id="URN93777.1"/>
    </source>
</evidence>
<proteinExistence type="predicted"/>
<dbReference type="AlphaFoldDB" id="A0A9J6ZD77"/>
<dbReference type="InterPro" id="IPR002575">
    <property type="entry name" value="Aminoglycoside_PTrfase"/>
</dbReference>
<name>A0A9J6ZD77_9BACL</name>
<protein>
    <submittedName>
        <fullName evidence="2">Phosphotransferase</fullName>
    </submittedName>
</protein>
<gene>
    <name evidence="2" type="ORF">NAG76_18390</name>
</gene>